<proteinExistence type="predicted"/>
<dbReference type="OrthoDB" id="7345244at2"/>
<dbReference type="AlphaFoldDB" id="A0A4Q7LTT7"/>
<reference evidence="2 3" key="1">
    <citation type="submission" date="2019-02" db="EMBL/GenBank/DDBJ databases">
        <title>Genomic Encyclopedia of Type Strains, Phase IV (KMG-IV): sequencing the most valuable type-strain genomes for metagenomic binning, comparative biology and taxonomic classification.</title>
        <authorList>
            <person name="Goeker M."/>
        </authorList>
    </citation>
    <scope>NUCLEOTIDE SEQUENCE [LARGE SCALE GENOMIC DNA]</scope>
    <source>
        <strain evidence="2 3">DSM 10617</strain>
    </source>
</reference>
<sequence>MKNHWMALVRSGRLNLALGGALLTLVAALPAQADEKKHASLSAQLMHEIKEGRIEMKDGDSSIVQELIINKNIPITWRYISTLMHTPNAFGPGAACVTCHSSTNPSESYRGLDLSTCEGLRKGSTEAPAQALFTPGKDPKRETLIRRLRNNRMPLGAAFNIPTDTPNYLLVRDWIANGAKNDQNFQSRVMPLFKQENAFGPNTPACTQCHMSNQEPPSFHELDLTSYDGIMLGADSVAKGVDKATKVIIPGKPGESGVWQHLAENRMPPGISPTENRDHPNTLILMQWIKQGAKCQ</sequence>
<protein>
    <recommendedName>
        <fullName evidence="4">Thiosulfate dehydrogenase</fullName>
    </recommendedName>
</protein>
<accession>A0A4Q7LTT7</accession>
<feature type="chain" id="PRO_5020623330" description="Thiosulfate dehydrogenase" evidence="1">
    <location>
        <begin position="34"/>
        <end position="296"/>
    </location>
</feature>
<comment type="caution">
    <text evidence="2">The sequence shown here is derived from an EMBL/GenBank/DDBJ whole genome shotgun (WGS) entry which is preliminary data.</text>
</comment>
<dbReference type="PANTHER" id="PTHR35889:SF3">
    <property type="entry name" value="F-BOX DOMAIN-CONTAINING PROTEIN"/>
    <property type="match status" value="1"/>
</dbReference>
<dbReference type="RefSeq" id="WP_130480634.1">
    <property type="nucleotide sequence ID" value="NZ_SGWV01000007.1"/>
</dbReference>
<evidence type="ECO:0000313" key="3">
    <source>
        <dbReference type="Proteomes" id="UP000293433"/>
    </source>
</evidence>
<dbReference type="PANTHER" id="PTHR35889">
    <property type="entry name" value="CYCLOINULO-OLIGOSACCHARIDE FRUCTANOTRANSFERASE-RELATED"/>
    <property type="match status" value="1"/>
</dbReference>
<evidence type="ECO:0000256" key="1">
    <source>
        <dbReference type="SAM" id="SignalP"/>
    </source>
</evidence>
<dbReference type="Proteomes" id="UP000293433">
    <property type="component" value="Unassembled WGS sequence"/>
</dbReference>
<organism evidence="2 3">
    <name type="scientific">Sphaerotilus mobilis</name>
    <dbReference type="NCBI Taxonomy" id="47994"/>
    <lineage>
        <taxon>Bacteria</taxon>
        <taxon>Pseudomonadati</taxon>
        <taxon>Pseudomonadota</taxon>
        <taxon>Betaproteobacteria</taxon>
        <taxon>Burkholderiales</taxon>
        <taxon>Sphaerotilaceae</taxon>
        <taxon>Sphaerotilus</taxon>
    </lineage>
</organism>
<keyword evidence="1" id="KW-0732">Signal</keyword>
<gene>
    <name evidence="2" type="ORF">EV685_0789</name>
</gene>
<feature type="signal peptide" evidence="1">
    <location>
        <begin position="1"/>
        <end position="33"/>
    </location>
</feature>
<name>A0A4Q7LTT7_9BURK</name>
<evidence type="ECO:0000313" key="2">
    <source>
        <dbReference type="EMBL" id="RZS58495.1"/>
    </source>
</evidence>
<keyword evidence="3" id="KW-1185">Reference proteome</keyword>
<dbReference type="EMBL" id="SGWV01000007">
    <property type="protein sequence ID" value="RZS58495.1"/>
    <property type="molecule type" value="Genomic_DNA"/>
</dbReference>
<evidence type="ECO:0008006" key="4">
    <source>
        <dbReference type="Google" id="ProtNLM"/>
    </source>
</evidence>